<dbReference type="InterPro" id="IPR021501">
    <property type="entry name" value="DUF3157"/>
</dbReference>
<keyword evidence="1" id="KW-0732">Signal</keyword>
<proteinExistence type="predicted"/>
<gene>
    <name evidence="2" type="ORF">A8C32_11935</name>
</gene>
<sequence length="149" mass="16947">MKTLIFTLFLFIASVGFAQNNYIVKTEDGKRVLLKADFTWEYIDLEKPETGSNVAKQVKPLKSTTCNVAQNFTEPKLNKKIQSQLKRGRASINHIKKKVAKDYNCTVDAILLLSFSEQKEKGVYHFCANGTKVAYKRMGNSILKKGKFF</sequence>
<comment type="caution">
    <text evidence="2">The sequence shown here is derived from an EMBL/GenBank/DDBJ whole genome shotgun (WGS) entry which is preliminary data.</text>
</comment>
<name>A0A1E5TDI5_9FLAO</name>
<organism evidence="2 3">
    <name type="scientific">Flavivirga aquatica</name>
    <dbReference type="NCBI Taxonomy" id="1849968"/>
    <lineage>
        <taxon>Bacteria</taxon>
        <taxon>Pseudomonadati</taxon>
        <taxon>Bacteroidota</taxon>
        <taxon>Flavobacteriia</taxon>
        <taxon>Flavobacteriales</taxon>
        <taxon>Flavobacteriaceae</taxon>
        <taxon>Flavivirga</taxon>
    </lineage>
</organism>
<feature type="signal peptide" evidence="1">
    <location>
        <begin position="1"/>
        <end position="18"/>
    </location>
</feature>
<dbReference type="RefSeq" id="WP_069828858.1">
    <property type="nucleotide sequence ID" value="NZ_MDJD01000007.1"/>
</dbReference>
<evidence type="ECO:0000313" key="3">
    <source>
        <dbReference type="Proteomes" id="UP000095713"/>
    </source>
</evidence>
<keyword evidence="3" id="KW-1185">Reference proteome</keyword>
<protein>
    <recommendedName>
        <fullName evidence="4">DUF3157 domain-containing protein</fullName>
    </recommendedName>
</protein>
<evidence type="ECO:0000313" key="2">
    <source>
        <dbReference type="EMBL" id="OEK09421.1"/>
    </source>
</evidence>
<dbReference type="EMBL" id="MDJD01000007">
    <property type="protein sequence ID" value="OEK09421.1"/>
    <property type="molecule type" value="Genomic_DNA"/>
</dbReference>
<dbReference type="OrthoDB" id="1444001at2"/>
<evidence type="ECO:0000256" key="1">
    <source>
        <dbReference type="SAM" id="SignalP"/>
    </source>
</evidence>
<dbReference type="Proteomes" id="UP000095713">
    <property type="component" value="Unassembled WGS sequence"/>
</dbReference>
<dbReference type="STRING" id="1849968.A8C32_11935"/>
<evidence type="ECO:0008006" key="4">
    <source>
        <dbReference type="Google" id="ProtNLM"/>
    </source>
</evidence>
<dbReference type="Pfam" id="PF11355">
    <property type="entry name" value="DUF3157"/>
    <property type="match status" value="1"/>
</dbReference>
<accession>A0A1E5TDI5</accession>
<feature type="chain" id="PRO_5009186303" description="DUF3157 domain-containing protein" evidence="1">
    <location>
        <begin position="19"/>
        <end position="149"/>
    </location>
</feature>
<reference evidence="2 3" key="1">
    <citation type="submission" date="2016-05" db="EMBL/GenBank/DDBJ databases">
        <title>Draft Genome Sequence of Algibacter sp. Strain SK-16 Isolated from the Surface Water of Aburatsubo Inlet.</title>
        <authorList>
            <person name="Wong S.-K."/>
            <person name="Yoshizawa S."/>
            <person name="Nakajima Y."/>
            <person name="Ogura Y."/>
            <person name="Tetsuya H."/>
            <person name="Hamasaki K."/>
        </authorList>
    </citation>
    <scope>NUCLEOTIDE SEQUENCE [LARGE SCALE GENOMIC DNA]</scope>
    <source>
        <strain evidence="2 3">SK-16</strain>
    </source>
</reference>
<dbReference type="AlphaFoldDB" id="A0A1E5TDI5"/>